<accession>A0A4D6LD74</accession>
<evidence type="ECO:0000313" key="1">
    <source>
        <dbReference type="EMBL" id="QCD86214.1"/>
    </source>
</evidence>
<keyword evidence="2" id="KW-1185">Reference proteome</keyword>
<sequence>MSLITKVGGDSVGHHPKFHRRRRQILSHATHTFLFFLCAQAQLLLPGSPPQSASTILVFMSSQTNWWHALVDVLAQSSNCYPSLPLKSVVGARVLTFKPYTTVGLYSILARVA</sequence>
<name>A0A4D6LD74_VIGUN</name>
<reference evidence="1 2" key="1">
    <citation type="submission" date="2019-04" db="EMBL/GenBank/DDBJ databases">
        <title>An improved genome assembly and genetic linkage map for asparagus bean, Vigna unguiculata ssp. sesquipedialis.</title>
        <authorList>
            <person name="Xia Q."/>
            <person name="Zhang R."/>
            <person name="Dong Y."/>
        </authorList>
    </citation>
    <scope>NUCLEOTIDE SEQUENCE [LARGE SCALE GENOMIC DNA]</scope>
    <source>
        <tissue evidence="1">Leaf</tissue>
    </source>
</reference>
<dbReference type="Proteomes" id="UP000501690">
    <property type="component" value="Linkage Group LG3"/>
</dbReference>
<protein>
    <submittedName>
        <fullName evidence="1">Uncharacterized protein</fullName>
    </submittedName>
</protein>
<evidence type="ECO:0000313" key="2">
    <source>
        <dbReference type="Proteomes" id="UP000501690"/>
    </source>
</evidence>
<dbReference type="EMBL" id="CP039347">
    <property type="protein sequence ID" value="QCD86214.1"/>
    <property type="molecule type" value="Genomic_DNA"/>
</dbReference>
<organism evidence="1 2">
    <name type="scientific">Vigna unguiculata</name>
    <name type="common">Cowpea</name>
    <dbReference type="NCBI Taxonomy" id="3917"/>
    <lineage>
        <taxon>Eukaryota</taxon>
        <taxon>Viridiplantae</taxon>
        <taxon>Streptophyta</taxon>
        <taxon>Embryophyta</taxon>
        <taxon>Tracheophyta</taxon>
        <taxon>Spermatophyta</taxon>
        <taxon>Magnoliopsida</taxon>
        <taxon>eudicotyledons</taxon>
        <taxon>Gunneridae</taxon>
        <taxon>Pentapetalae</taxon>
        <taxon>rosids</taxon>
        <taxon>fabids</taxon>
        <taxon>Fabales</taxon>
        <taxon>Fabaceae</taxon>
        <taxon>Papilionoideae</taxon>
        <taxon>50 kb inversion clade</taxon>
        <taxon>NPAAA clade</taxon>
        <taxon>indigoferoid/millettioid clade</taxon>
        <taxon>Phaseoleae</taxon>
        <taxon>Vigna</taxon>
    </lineage>
</organism>
<gene>
    <name evidence="1" type="ORF">DEO72_LG3g735</name>
</gene>
<proteinExistence type="predicted"/>
<dbReference type="AlphaFoldDB" id="A0A4D6LD74"/>